<evidence type="ECO:0000256" key="1">
    <source>
        <dbReference type="SAM" id="MobiDB-lite"/>
    </source>
</evidence>
<organism evidence="2 3">
    <name type="scientific">Venturia effusa</name>
    <dbReference type="NCBI Taxonomy" id="50376"/>
    <lineage>
        <taxon>Eukaryota</taxon>
        <taxon>Fungi</taxon>
        <taxon>Dikarya</taxon>
        <taxon>Ascomycota</taxon>
        <taxon>Pezizomycotina</taxon>
        <taxon>Dothideomycetes</taxon>
        <taxon>Pleosporomycetidae</taxon>
        <taxon>Venturiales</taxon>
        <taxon>Venturiaceae</taxon>
        <taxon>Venturia</taxon>
    </lineage>
</organism>
<feature type="region of interest" description="Disordered" evidence="1">
    <location>
        <begin position="165"/>
        <end position="196"/>
    </location>
</feature>
<feature type="compositionally biased region" description="Polar residues" evidence="1">
    <location>
        <begin position="74"/>
        <end position="89"/>
    </location>
</feature>
<reference evidence="2 3" key="1">
    <citation type="submission" date="2019-07" db="EMBL/GenBank/DDBJ databases">
        <title>Finished genome of Venturia effusa.</title>
        <authorList>
            <person name="Young C.A."/>
            <person name="Cox M.P."/>
            <person name="Ganley A.R.D."/>
            <person name="David W.J."/>
        </authorList>
    </citation>
    <scope>NUCLEOTIDE SEQUENCE [LARGE SCALE GENOMIC DNA]</scope>
    <source>
        <strain evidence="3">albino</strain>
    </source>
</reference>
<keyword evidence="3" id="KW-1185">Reference proteome</keyword>
<dbReference type="AlphaFoldDB" id="A0A517KXV7"/>
<accession>A0A517KXV7</accession>
<proteinExistence type="predicted"/>
<feature type="compositionally biased region" description="Polar residues" evidence="1">
    <location>
        <begin position="11"/>
        <end position="36"/>
    </location>
</feature>
<gene>
    <name evidence="2" type="ORF">FKW77_010579</name>
</gene>
<name>A0A517KXV7_9PEZI</name>
<evidence type="ECO:0000313" key="3">
    <source>
        <dbReference type="Proteomes" id="UP000316270"/>
    </source>
</evidence>
<feature type="compositionally biased region" description="Polar residues" evidence="1">
    <location>
        <begin position="175"/>
        <end position="196"/>
    </location>
</feature>
<protein>
    <submittedName>
        <fullName evidence="2">Uncharacterized protein</fullName>
    </submittedName>
</protein>
<dbReference type="EMBL" id="CP042185">
    <property type="protein sequence ID" value="QDS68217.1"/>
    <property type="molecule type" value="Genomic_DNA"/>
</dbReference>
<evidence type="ECO:0000313" key="2">
    <source>
        <dbReference type="EMBL" id="QDS68217.1"/>
    </source>
</evidence>
<dbReference type="OrthoDB" id="206335at2759"/>
<feature type="region of interest" description="Disordered" evidence="1">
    <location>
        <begin position="1"/>
        <end position="89"/>
    </location>
</feature>
<dbReference type="Proteomes" id="UP000316270">
    <property type="component" value="Chromosome 1"/>
</dbReference>
<sequence length="196" mass="21522">MGHKRSWHEAQVSSAAKQQMGMGQTVSMLKNAQTATTEEEQPREDRTRSEDDGEPWQEVSHKGKKKRRKDPERGTSSYPQLNHSPNARLQSNVKISDLQALALYILSEGSAPQWISVRHHNSIKKVVVLMIPGLEPSMFSALNTGHFAGKNPLVDVIEITGSTSEDQTVPGAAQLQGSRDSIATNETKSANAPQKN</sequence>
<dbReference type="STRING" id="50376.A0A517KXV7"/>